<proteinExistence type="predicted"/>
<accession>A0A1W1CJH0</accession>
<dbReference type="InterPro" id="IPR043128">
    <property type="entry name" value="Rev_trsase/Diguanyl_cyclase"/>
</dbReference>
<evidence type="ECO:0000259" key="2">
    <source>
        <dbReference type="PROSITE" id="PS50883"/>
    </source>
</evidence>
<dbReference type="SUPFAM" id="SSF55073">
    <property type="entry name" value="Nucleotide cyclase"/>
    <property type="match status" value="1"/>
</dbReference>
<keyword evidence="1" id="KW-0472">Membrane</keyword>
<dbReference type="AlphaFoldDB" id="A0A1W1CJH0"/>
<feature type="transmembrane region" description="Helical" evidence="1">
    <location>
        <begin position="48"/>
        <end position="66"/>
    </location>
</feature>
<dbReference type="PANTHER" id="PTHR33121">
    <property type="entry name" value="CYCLIC DI-GMP PHOSPHODIESTERASE PDEF"/>
    <property type="match status" value="1"/>
</dbReference>
<dbReference type="PANTHER" id="PTHR33121:SF79">
    <property type="entry name" value="CYCLIC DI-GMP PHOSPHODIESTERASE PDED-RELATED"/>
    <property type="match status" value="1"/>
</dbReference>
<dbReference type="SMART" id="SM00052">
    <property type="entry name" value="EAL"/>
    <property type="match status" value="1"/>
</dbReference>
<dbReference type="PROSITE" id="PS50883">
    <property type="entry name" value="EAL"/>
    <property type="match status" value="1"/>
</dbReference>
<dbReference type="SUPFAM" id="SSF141868">
    <property type="entry name" value="EAL domain-like"/>
    <property type="match status" value="1"/>
</dbReference>
<evidence type="ECO:0000313" key="3">
    <source>
        <dbReference type="EMBL" id="SFV65821.1"/>
    </source>
</evidence>
<dbReference type="InterPro" id="IPR029787">
    <property type="entry name" value="Nucleotide_cyclase"/>
</dbReference>
<dbReference type="InterPro" id="IPR050706">
    <property type="entry name" value="Cyclic-di-GMP_PDE-like"/>
</dbReference>
<evidence type="ECO:0000256" key="1">
    <source>
        <dbReference type="SAM" id="Phobius"/>
    </source>
</evidence>
<dbReference type="Pfam" id="PF00563">
    <property type="entry name" value="EAL"/>
    <property type="match status" value="1"/>
</dbReference>
<reference evidence="3" key="1">
    <citation type="submission" date="2016-10" db="EMBL/GenBank/DDBJ databases">
        <authorList>
            <person name="de Groot N.N."/>
        </authorList>
    </citation>
    <scope>NUCLEOTIDE SEQUENCE</scope>
</reference>
<protein>
    <submittedName>
        <fullName evidence="3">Diguanylate cyclase/phosphodiesterase (GGDEF &amp; EAL domains) with PAS/PAC sensor(S)</fullName>
    </submittedName>
</protein>
<sequence length="476" mass="55617">MLLSQKEERGRRFTLALRAGIPVLILVFLVFFTTIYKDNNFIFNLKDSVLLGAITFITIYFIYFLMNLSVQETMIDQTTQGFNKKALIKKLEQTRPQIIACLTIQNLHSLNENYSTEQIDTLLYTITHQLNLLFKQHGFDKVLLGRYRGAEFLIALDGDAQSIRQILEQMIQKNHLLNEIEIDYKFAVITNSSQDFKKIILQLRDLIQSQSVEMQTSPVSLKIQDDKILSSIEKSVISSLKEKNLLLSFRPLLNTYTDTIDTYEIAVKLKASTTKEILPRVYLPIINRLGLGREYDLALAKHIIDLLPLVSEQISFTFNLSPFSLRDQNFQEQLFSYLKEKKVNPHRLIIQLYERKTHHDLKRHLKMLKHFRSQGIRICIDNFGSSNASMEYMKHFRFDMVQFDRDYVTHLEDNTTYAMLNSLIKMSKDLQVQTVAKWVDNEEQKRKLHLLGINYIQGFGVSKALNETDLIHRYNN</sequence>
<dbReference type="EMBL" id="FPHI01000027">
    <property type="protein sequence ID" value="SFV65821.1"/>
    <property type="molecule type" value="Genomic_DNA"/>
</dbReference>
<feature type="domain" description="EAL" evidence="2">
    <location>
        <begin position="229"/>
        <end position="476"/>
    </location>
</feature>
<organism evidence="3">
    <name type="scientific">hydrothermal vent metagenome</name>
    <dbReference type="NCBI Taxonomy" id="652676"/>
    <lineage>
        <taxon>unclassified sequences</taxon>
        <taxon>metagenomes</taxon>
        <taxon>ecological metagenomes</taxon>
    </lineage>
</organism>
<dbReference type="Gene3D" id="3.20.20.450">
    <property type="entry name" value="EAL domain"/>
    <property type="match status" value="1"/>
</dbReference>
<feature type="transmembrane region" description="Helical" evidence="1">
    <location>
        <begin position="15"/>
        <end position="36"/>
    </location>
</feature>
<keyword evidence="1" id="KW-0812">Transmembrane</keyword>
<dbReference type="CDD" id="cd01948">
    <property type="entry name" value="EAL"/>
    <property type="match status" value="1"/>
</dbReference>
<dbReference type="Gene3D" id="3.30.70.270">
    <property type="match status" value="1"/>
</dbReference>
<keyword evidence="1" id="KW-1133">Transmembrane helix</keyword>
<dbReference type="GO" id="GO:0071111">
    <property type="term" value="F:cyclic-guanylate-specific phosphodiesterase activity"/>
    <property type="evidence" value="ECO:0007669"/>
    <property type="project" value="InterPro"/>
</dbReference>
<gene>
    <name evidence="3" type="ORF">MNB_SV-3-319</name>
</gene>
<name>A0A1W1CJH0_9ZZZZ</name>
<dbReference type="InterPro" id="IPR035919">
    <property type="entry name" value="EAL_sf"/>
</dbReference>
<dbReference type="InterPro" id="IPR001633">
    <property type="entry name" value="EAL_dom"/>
</dbReference>